<feature type="transmembrane region" description="Helical" evidence="9">
    <location>
        <begin position="101"/>
        <end position="121"/>
    </location>
</feature>
<protein>
    <recommendedName>
        <fullName evidence="3">ER membrane protein complex subunit 4</fullName>
    </recommendedName>
</protein>
<proteinExistence type="inferred from homology"/>
<reference evidence="10 11" key="1">
    <citation type="submission" date="2023-09" db="EMBL/GenBank/DDBJ databases">
        <title>Pangenome analysis of Batrachochytrium dendrobatidis and related Chytrids.</title>
        <authorList>
            <person name="Yacoub M.N."/>
            <person name="Stajich J.E."/>
            <person name="James T.Y."/>
        </authorList>
    </citation>
    <scope>NUCLEOTIDE SEQUENCE [LARGE SCALE GENOMIC DNA]</scope>
    <source>
        <strain evidence="10 11">JEL0888</strain>
    </source>
</reference>
<sequence>MWKFECASVDASSDAVSVAVVPARRRPTPVAGSSKKGPSDPPGFMLASESARLSRLDKPKDDDTEQMIANLKIKKAWDTALAGGKSIPMNAFMLYMSGNSIQIFSILITVMLLFNSVKAIMGAPQVFERFQTAVPGSKSRGVATWITSPLFLPLAAYVLIQGANLGLGVWKCGAMGLLPTATSDWLAFLEGKQVVEHSFGAWL</sequence>
<comment type="caution">
    <text evidence="10">The sequence shown here is derived from an EMBL/GenBank/DDBJ whole genome shotgun (WGS) entry which is preliminary data.</text>
</comment>
<evidence type="ECO:0000256" key="5">
    <source>
        <dbReference type="ARBA" id="ARBA00022824"/>
    </source>
</evidence>
<keyword evidence="11" id="KW-1185">Reference proteome</keyword>
<accession>A0ABR4NFU4</accession>
<keyword evidence="6 9" id="KW-1133">Transmembrane helix</keyword>
<evidence type="ECO:0000256" key="7">
    <source>
        <dbReference type="ARBA" id="ARBA00023136"/>
    </source>
</evidence>
<dbReference type="EMBL" id="JADGIZ020000006">
    <property type="protein sequence ID" value="KAL2918403.1"/>
    <property type="molecule type" value="Genomic_DNA"/>
</dbReference>
<keyword evidence="5" id="KW-0256">Endoplasmic reticulum</keyword>
<feature type="transmembrane region" description="Helical" evidence="9">
    <location>
        <begin position="142"/>
        <end position="160"/>
    </location>
</feature>
<evidence type="ECO:0000256" key="1">
    <source>
        <dbReference type="ARBA" id="ARBA00004477"/>
    </source>
</evidence>
<organism evidence="10 11">
    <name type="scientific">Polyrhizophydium stewartii</name>
    <dbReference type="NCBI Taxonomy" id="2732419"/>
    <lineage>
        <taxon>Eukaryota</taxon>
        <taxon>Fungi</taxon>
        <taxon>Fungi incertae sedis</taxon>
        <taxon>Chytridiomycota</taxon>
        <taxon>Chytridiomycota incertae sedis</taxon>
        <taxon>Chytridiomycetes</taxon>
        <taxon>Rhizophydiales</taxon>
        <taxon>Rhizophydiales incertae sedis</taxon>
        <taxon>Polyrhizophydium</taxon>
    </lineage>
</organism>
<evidence type="ECO:0000256" key="4">
    <source>
        <dbReference type="ARBA" id="ARBA00022692"/>
    </source>
</evidence>
<keyword evidence="7 9" id="KW-0472">Membrane</keyword>
<evidence type="ECO:0000313" key="11">
    <source>
        <dbReference type="Proteomes" id="UP001527925"/>
    </source>
</evidence>
<feature type="region of interest" description="Disordered" evidence="8">
    <location>
        <begin position="25"/>
        <end position="44"/>
    </location>
</feature>
<comment type="similarity">
    <text evidence="2">Belongs to the EMC4 family.</text>
</comment>
<comment type="subcellular location">
    <subcellularLocation>
        <location evidence="1">Endoplasmic reticulum membrane</location>
        <topology evidence="1">Multi-pass membrane protein</topology>
    </subcellularLocation>
</comment>
<dbReference type="PANTHER" id="PTHR19315">
    <property type="entry name" value="ER MEMBRANE PROTEIN COMPLEX SUBUNIT 4"/>
    <property type="match status" value="1"/>
</dbReference>
<evidence type="ECO:0000256" key="6">
    <source>
        <dbReference type="ARBA" id="ARBA00022989"/>
    </source>
</evidence>
<keyword evidence="4 9" id="KW-0812">Transmembrane</keyword>
<gene>
    <name evidence="10" type="ORF">HK105_201803</name>
</gene>
<evidence type="ECO:0000256" key="3">
    <source>
        <dbReference type="ARBA" id="ARBA00020820"/>
    </source>
</evidence>
<dbReference type="Proteomes" id="UP001527925">
    <property type="component" value="Unassembled WGS sequence"/>
</dbReference>
<evidence type="ECO:0000256" key="8">
    <source>
        <dbReference type="SAM" id="MobiDB-lite"/>
    </source>
</evidence>
<dbReference type="PIRSF" id="PIRSF017207">
    <property type="entry name" value="UCP017207_TM-p85"/>
    <property type="match status" value="1"/>
</dbReference>
<evidence type="ECO:0000313" key="10">
    <source>
        <dbReference type="EMBL" id="KAL2918403.1"/>
    </source>
</evidence>
<dbReference type="Pfam" id="PF06417">
    <property type="entry name" value="EMC4"/>
    <property type="match status" value="1"/>
</dbReference>
<dbReference type="InterPro" id="IPR009445">
    <property type="entry name" value="TMEM85/Emc4"/>
</dbReference>
<evidence type="ECO:0000256" key="9">
    <source>
        <dbReference type="SAM" id="Phobius"/>
    </source>
</evidence>
<evidence type="ECO:0000256" key="2">
    <source>
        <dbReference type="ARBA" id="ARBA00007715"/>
    </source>
</evidence>
<name>A0ABR4NFU4_9FUNG</name>